<dbReference type="InterPro" id="IPR041640">
    <property type="entry name" value="Tyrosinase_C"/>
</dbReference>
<feature type="domain" description="Tyrosinase copper-binding" evidence="13">
    <location>
        <begin position="307"/>
        <end position="318"/>
    </location>
</feature>
<dbReference type="PRINTS" id="PR00092">
    <property type="entry name" value="TYROSINASE"/>
</dbReference>
<comment type="catalytic activity">
    <reaction evidence="10">
        <text>L-tyrosine + O2 = L-dopaquinone + H2O</text>
        <dbReference type="Rhea" id="RHEA:18117"/>
        <dbReference type="ChEBI" id="CHEBI:15377"/>
        <dbReference type="ChEBI" id="CHEBI:15379"/>
        <dbReference type="ChEBI" id="CHEBI:57924"/>
        <dbReference type="ChEBI" id="CHEBI:58315"/>
        <dbReference type="EC" id="1.14.18.1"/>
    </reaction>
</comment>
<dbReference type="Proteomes" id="UP000053110">
    <property type="component" value="Unassembled WGS sequence"/>
</dbReference>
<dbReference type="PANTHER" id="PTHR11474">
    <property type="entry name" value="TYROSINASE FAMILY MEMBER"/>
    <property type="match status" value="1"/>
</dbReference>
<evidence type="ECO:0000256" key="10">
    <source>
        <dbReference type="ARBA" id="ARBA00048881"/>
    </source>
</evidence>
<evidence type="ECO:0000256" key="1">
    <source>
        <dbReference type="ARBA" id="ARBA00001973"/>
    </source>
</evidence>
<organism evidence="15">
    <name type="scientific">Blumeria graminis f. sp. tritici 96224</name>
    <dbReference type="NCBI Taxonomy" id="1268274"/>
    <lineage>
        <taxon>Eukaryota</taxon>
        <taxon>Fungi</taxon>
        <taxon>Dikarya</taxon>
        <taxon>Ascomycota</taxon>
        <taxon>Pezizomycotina</taxon>
        <taxon>Leotiomycetes</taxon>
        <taxon>Erysiphales</taxon>
        <taxon>Erysiphaceae</taxon>
        <taxon>Blumeria</taxon>
    </lineage>
</organism>
<dbReference type="InterPro" id="IPR008922">
    <property type="entry name" value="Di-copper_centre_dom_sf"/>
</dbReference>
<comment type="cofactor">
    <cofactor evidence="1">
        <name>Cu(2+)</name>
        <dbReference type="ChEBI" id="CHEBI:29036"/>
    </cofactor>
</comment>
<comment type="similarity">
    <text evidence="2">Belongs to the tyrosinase family.</text>
</comment>
<dbReference type="Gene3D" id="2.60.310.20">
    <property type="match status" value="1"/>
</dbReference>
<sequence length="584" mass="66311">MITRFCAIALALNLCHGTNALSLAPTEKLDASRYIVRRQNPSLQSGSLPVRRNILEFQNDRVSWPLFIQALKRLQAKEESDPYSYFQLAGIHGRPYIGWNGDSKILGTNDLGYCVHNTVLFLPWHRPYMSMIEQLLVIEAQEVAKLYPDNTIYLEAAARLRFPYWDWAANPALPDIVNQPQIQIESWNGTQLVDNPLYEYKFQSPLDRDLFPSNSSDGWFAFYRHTVRGVNTRNPEEVSHPDVVNTSLQRGNLRANTWRALARSTTFNIFSSTSTPGSSIEAVHNTVHSAIGARYGHMSYLSYAAYDPLFWLHHANIDRLFALWQVLHPESFVQPEEDVFGNFITLPHTIVDVNTSLRPFREERSGEWWTSNSARYIDTFSYTYPELQGNRTSDQLKANVTAAINRLYQPTNSARKRFIRSSPGSTAAFLPTREWSLSVSVSKFDAGGANFRILVFLGQVPADPEEWELSEAFIGSISIFPPPYVPITAFDPFPEVITHSEVDLDEGLERYGMNVEDSSSVVEFLKEELQWRIQKTDGEVIPPENIPSLLMEVEEETVSWPTDVTELPSYGAKTSHPDAIGSMM</sequence>
<evidence type="ECO:0000256" key="11">
    <source>
        <dbReference type="SAM" id="SignalP"/>
    </source>
</evidence>
<evidence type="ECO:0000256" key="6">
    <source>
        <dbReference type="ARBA" id="ARBA00023008"/>
    </source>
</evidence>
<feature type="signal peptide" evidence="11">
    <location>
        <begin position="1"/>
        <end position="20"/>
    </location>
</feature>
<name>A0A061HSG6_BLUGR</name>
<dbReference type="PROSITE" id="PS00498">
    <property type="entry name" value="TYROSINASE_2"/>
    <property type="match status" value="1"/>
</dbReference>
<keyword evidence="5" id="KW-0560">Oxidoreductase</keyword>
<dbReference type="EMBL" id="UIGY01000001">
    <property type="protein sequence ID" value="SUZ06926.1"/>
    <property type="molecule type" value="Genomic_DNA"/>
</dbReference>
<gene>
    <name evidence="14" type="ORF">BGT96224_2197</name>
    <name evidence="15" type="ORF">BGT96224V2_LOCUS324</name>
</gene>
<evidence type="ECO:0000256" key="4">
    <source>
        <dbReference type="ARBA" id="ARBA00022723"/>
    </source>
</evidence>
<dbReference type="PANTHER" id="PTHR11474:SF76">
    <property type="entry name" value="SHKT DOMAIN-CONTAINING PROTEIN"/>
    <property type="match status" value="1"/>
</dbReference>
<evidence type="ECO:0000256" key="5">
    <source>
        <dbReference type="ARBA" id="ARBA00023002"/>
    </source>
</evidence>
<dbReference type="Pfam" id="PF18132">
    <property type="entry name" value="Tyrosinase_C"/>
    <property type="match status" value="1"/>
</dbReference>
<dbReference type="InterPro" id="IPR002227">
    <property type="entry name" value="Tyrosinase_Cu-bd"/>
</dbReference>
<accession>A0A061HSG6</accession>
<protein>
    <recommendedName>
        <fullName evidence="3">tyrosinase</fullName>
        <ecNumber evidence="3">1.14.18.1</ecNumber>
    </recommendedName>
</protein>
<evidence type="ECO:0000259" key="13">
    <source>
        <dbReference type="PROSITE" id="PS00498"/>
    </source>
</evidence>
<evidence type="ECO:0000313" key="14">
    <source>
        <dbReference type="EMBL" id="EPQ67815.1"/>
    </source>
</evidence>
<dbReference type="EC" id="1.14.18.1" evidence="3"/>
<dbReference type="SUPFAM" id="SSF48056">
    <property type="entry name" value="Di-copper centre-containing domain"/>
    <property type="match status" value="1"/>
</dbReference>
<dbReference type="AlphaFoldDB" id="A0A061HSG6"/>
<dbReference type="EMBL" id="KE373372">
    <property type="protein sequence ID" value="EPQ67815.1"/>
    <property type="molecule type" value="Genomic_DNA"/>
</dbReference>
<feature type="chain" id="PRO_5044538349" description="tyrosinase" evidence="11">
    <location>
        <begin position="21"/>
        <end position="584"/>
    </location>
</feature>
<dbReference type="OrthoDB" id="1658288at2759"/>
<reference evidence="14" key="2">
    <citation type="submission" date="2013-01" db="EMBL/GenBank/DDBJ databases">
        <title>The wheat powdery mildew genome reveals unique evolution of an obligate biotroph.</title>
        <authorList>
            <person name="Oberhaensli S."/>
            <person name="Wicker T."/>
            <person name="Keller B."/>
        </authorList>
    </citation>
    <scope>NUCLEOTIDE SEQUENCE</scope>
    <source>
        <strain evidence="14">96224</strain>
    </source>
</reference>
<reference evidence="16" key="1">
    <citation type="journal article" date="2013" name="Nat. Genet.">
        <title>The wheat powdery mildew genome shows the unique evolution of an obligate biotroph.</title>
        <authorList>
            <person name="Wicker T."/>
            <person name="Oberhaensli S."/>
            <person name="Parlange F."/>
            <person name="Buchmann J.P."/>
            <person name="Shatalina M."/>
            <person name="Roffler S."/>
            <person name="Ben-David R."/>
            <person name="Dolezel J."/>
            <person name="Simkova H."/>
            <person name="Schulze-Lefert P."/>
            <person name="Spanu P.D."/>
            <person name="Bruggmann R."/>
            <person name="Amselem J."/>
            <person name="Quesneville H."/>
            <person name="Ver Loren van Themaat E."/>
            <person name="Paape T."/>
            <person name="Shimizu K.K."/>
            <person name="Keller B."/>
        </authorList>
    </citation>
    <scope>NUCLEOTIDE SEQUENCE [LARGE SCALE GENOMIC DNA]</scope>
    <source>
        <strain evidence="16">96224</strain>
    </source>
</reference>
<evidence type="ECO:0000259" key="12">
    <source>
        <dbReference type="PROSITE" id="PS00497"/>
    </source>
</evidence>
<keyword evidence="7" id="KW-0503">Monooxygenase</keyword>
<evidence type="ECO:0000256" key="3">
    <source>
        <dbReference type="ARBA" id="ARBA00011906"/>
    </source>
</evidence>
<dbReference type="GO" id="GO:0046872">
    <property type="term" value="F:metal ion binding"/>
    <property type="evidence" value="ECO:0007669"/>
    <property type="project" value="UniProtKB-KW"/>
</dbReference>
<dbReference type="GO" id="GO:0004503">
    <property type="term" value="F:tyrosinase activity"/>
    <property type="evidence" value="ECO:0007669"/>
    <property type="project" value="UniProtKB-EC"/>
</dbReference>
<evidence type="ECO:0000256" key="8">
    <source>
        <dbReference type="ARBA" id="ARBA00023101"/>
    </source>
</evidence>
<reference evidence="15" key="3">
    <citation type="submission" date="2018-07" db="EMBL/GenBank/DDBJ databases">
        <authorList>
            <person name="Quirk P.G."/>
            <person name="Krulwich T.A."/>
        </authorList>
    </citation>
    <scope>NUCLEOTIDE SEQUENCE</scope>
    <source>
        <strain evidence="15">96224</strain>
    </source>
</reference>
<evidence type="ECO:0000313" key="15">
    <source>
        <dbReference type="EMBL" id="SUZ06926.1"/>
    </source>
</evidence>
<keyword evidence="8" id="KW-0470">Melanin biosynthesis</keyword>
<evidence type="ECO:0000313" key="16">
    <source>
        <dbReference type="Proteomes" id="UP000053110"/>
    </source>
</evidence>
<dbReference type="InterPro" id="IPR050316">
    <property type="entry name" value="Tyrosinase/Hemocyanin"/>
</dbReference>
<evidence type="ECO:0000256" key="7">
    <source>
        <dbReference type="ARBA" id="ARBA00023033"/>
    </source>
</evidence>
<keyword evidence="11" id="KW-0732">Signal</keyword>
<dbReference type="Gene3D" id="1.10.1280.10">
    <property type="entry name" value="Di-copper center containing domain from catechol oxidase"/>
    <property type="match status" value="1"/>
</dbReference>
<keyword evidence="4" id="KW-0479">Metal-binding</keyword>
<evidence type="ECO:0000256" key="9">
    <source>
        <dbReference type="ARBA" id="ARBA00048233"/>
    </source>
</evidence>
<keyword evidence="6" id="KW-0186">Copper</keyword>
<dbReference type="HOGENOM" id="CLU_013691_3_0_1"/>
<proteinExistence type="inferred from homology"/>
<dbReference type="GO" id="GO:0042438">
    <property type="term" value="P:melanin biosynthetic process"/>
    <property type="evidence" value="ECO:0007669"/>
    <property type="project" value="UniProtKB-KW"/>
</dbReference>
<comment type="catalytic activity">
    <reaction evidence="9">
        <text>2 L-dopa + O2 = 2 L-dopaquinone + 2 H2O</text>
        <dbReference type="Rhea" id="RHEA:34287"/>
        <dbReference type="ChEBI" id="CHEBI:15377"/>
        <dbReference type="ChEBI" id="CHEBI:15379"/>
        <dbReference type="ChEBI" id="CHEBI:57504"/>
        <dbReference type="ChEBI" id="CHEBI:57924"/>
        <dbReference type="EC" id="1.14.18.1"/>
    </reaction>
</comment>
<feature type="domain" description="Tyrosinase copper-binding" evidence="12">
    <location>
        <begin position="116"/>
        <end position="133"/>
    </location>
</feature>
<evidence type="ECO:0000256" key="2">
    <source>
        <dbReference type="ARBA" id="ARBA00009928"/>
    </source>
</evidence>
<dbReference type="Pfam" id="PF00264">
    <property type="entry name" value="Tyrosinase"/>
    <property type="match status" value="1"/>
</dbReference>
<dbReference type="PROSITE" id="PS00497">
    <property type="entry name" value="TYROSINASE_1"/>
    <property type="match status" value="1"/>
</dbReference>